<feature type="transmembrane region" description="Helical" evidence="2">
    <location>
        <begin position="590"/>
        <end position="608"/>
    </location>
</feature>
<dbReference type="EMBL" id="RBQT01000080">
    <property type="protein sequence ID" value="RMP79765.1"/>
    <property type="molecule type" value="Genomic_DNA"/>
</dbReference>
<feature type="coiled-coil region" evidence="1">
    <location>
        <begin position="240"/>
        <end position="274"/>
    </location>
</feature>
<sequence>LVVPRSIRGQENPLHAAMAKLHEPGRRAINQCTATVQRAVVWRHMLSAQDALIASLKQSTTEQMLADHLSLEGFDYVAAMYELSRTLATLALLPSNVDPLAPGGDMVDAVTGVGLWDQAVSLGQKFLNQTASDDTSPLHLMLWPECDLQTACAPYVVPVTDDENKGDGRFRATELARFETQPAPDPIAQVTLDATTLANLLAGDSLQNFFLINNGKATTAALVGIFENLQSAADGAANAVAKASQTLASAKGNANSANANVRSANDRLAQMQERLGANADKINVNRQGRGVQQLRSMMPEHFGAAFLIRRNQVTPQHYVFGLEDLPGRESLPKTRYGEYLRPDGTPFGDIAPPHPSSTLLPKGDHLVLVIPRGHKTAQVVGDMNRALKKAREAAGAVGDAERGHIRAKSGLSEAIEGLDAEKNKAAYRVLGSTPFCLAVLMLEVWNVSSESEALAQANREKSFLRASAGVIGAGVDLIIAVEALAVKLTGVQQQNFFSRKIFYEISVEGAEKWLGVTLGAAVTKKISARLIAQISSGGLLAAINFYDVWHSWQWNDQAMYGYLLIAMGGLSGSLSSMFGGAAVLSGLNPAGWAALLLIGMGVGLVIMLSPTPLESWLANGPFGESNSIDQHLQDPSEAFYRLTSLLAGISISIEKNPDYDPRATFDRYAQLPHAIRRSDTIVRLRSRLPGLIGSFDSLSIEAECRTCRITEKMSNQGIPYIAQKEITDRPETPNAQCLYADALELFFTTPINQVSPTGSSRHYYTWAVRAQFILITRREKRYFPAPKLRDSTQYSQNWATPSFNEVDQPFWADEVTYKGSFND</sequence>
<keyword evidence="1" id="KW-0175">Coiled coil</keyword>
<keyword evidence="2" id="KW-1133">Transmembrane helix</keyword>
<protein>
    <submittedName>
        <fullName evidence="3">Uncharacterized protein</fullName>
    </submittedName>
</protein>
<name>A0A7Z6U914_PSESF</name>
<reference evidence="3 4" key="1">
    <citation type="submission" date="2018-08" db="EMBL/GenBank/DDBJ databases">
        <title>Recombination of ecologically and evolutionarily significant loci maintains genetic cohesion in the Pseudomonas syringae species complex.</title>
        <authorList>
            <person name="Dillon M."/>
            <person name="Thakur S."/>
            <person name="Almeida R.N.D."/>
            <person name="Weir B.S."/>
            <person name="Guttman D.S."/>
        </authorList>
    </citation>
    <scope>NUCLEOTIDE SEQUENCE [LARGE SCALE GENOMIC DNA]</scope>
    <source>
        <strain evidence="3 4">ICMP 19589</strain>
    </source>
</reference>
<accession>A0A7Z6U914</accession>
<evidence type="ECO:0000256" key="2">
    <source>
        <dbReference type="SAM" id="Phobius"/>
    </source>
</evidence>
<dbReference type="AlphaFoldDB" id="A0A7Z6U914"/>
<evidence type="ECO:0000256" key="1">
    <source>
        <dbReference type="SAM" id="Coils"/>
    </source>
</evidence>
<evidence type="ECO:0000313" key="4">
    <source>
        <dbReference type="Proteomes" id="UP000282289"/>
    </source>
</evidence>
<keyword evidence="2" id="KW-0472">Membrane</keyword>
<feature type="non-terminal residue" evidence="3">
    <location>
        <position position="1"/>
    </location>
</feature>
<feature type="transmembrane region" description="Helical" evidence="2">
    <location>
        <begin position="561"/>
        <end position="584"/>
    </location>
</feature>
<dbReference type="Proteomes" id="UP000282289">
    <property type="component" value="Unassembled WGS sequence"/>
</dbReference>
<dbReference type="RefSeq" id="WP_227447929.1">
    <property type="nucleotide sequence ID" value="NZ_RBQT01000080.1"/>
</dbReference>
<proteinExistence type="predicted"/>
<gene>
    <name evidence="3" type="ORF">ALQ15_05712</name>
</gene>
<keyword evidence="2" id="KW-0812">Transmembrane</keyword>
<feature type="transmembrane region" description="Helical" evidence="2">
    <location>
        <begin position="530"/>
        <end position="549"/>
    </location>
</feature>
<comment type="caution">
    <text evidence="3">The sequence shown here is derived from an EMBL/GenBank/DDBJ whole genome shotgun (WGS) entry which is preliminary data.</text>
</comment>
<evidence type="ECO:0000313" key="3">
    <source>
        <dbReference type="EMBL" id="RMP79765.1"/>
    </source>
</evidence>
<organism evidence="3 4">
    <name type="scientific">Pseudomonas syringae pv. actinidiae</name>
    <dbReference type="NCBI Taxonomy" id="103796"/>
    <lineage>
        <taxon>Bacteria</taxon>
        <taxon>Pseudomonadati</taxon>
        <taxon>Pseudomonadota</taxon>
        <taxon>Gammaproteobacteria</taxon>
        <taxon>Pseudomonadales</taxon>
        <taxon>Pseudomonadaceae</taxon>
        <taxon>Pseudomonas</taxon>
        <taxon>Pseudomonas syringae</taxon>
    </lineage>
</organism>